<evidence type="ECO:0000256" key="4">
    <source>
        <dbReference type="ARBA" id="ARBA00022989"/>
    </source>
</evidence>
<comment type="caution">
    <text evidence="7">The sequence shown here is derived from an EMBL/GenBank/DDBJ whole genome shotgun (WGS) entry which is preliminary data.</text>
</comment>
<protein>
    <submittedName>
        <fullName evidence="7">Tryptophan-rich sensory protein</fullName>
    </submittedName>
</protein>
<dbReference type="AlphaFoldDB" id="A0A931I4V1"/>
<dbReference type="GO" id="GO:0016020">
    <property type="term" value="C:membrane"/>
    <property type="evidence" value="ECO:0007669"/>
    <property type="project" value="UniProtKB-SubCell"/>
</dbReference>
<dbReference type="Gene3D" id="1.20.1260.100">
    <property type="entry name" value="TspO/MBR protein"/>
    <property type="match status" value="1"/>
</dbReference>
<evidence type="ECO:0000256" key="1">
    <source>
        <dbReference type="ARBA" id="ARBA00004141"/>
    </source>
</evidence>
<keyword evidence="3 6" id="KW-0812">Transmembrane</keyword>
<dbReference type="GO" id="GO:0033013">
    <property type="term" value="P:tetrapyrrole metabolic process"/>
    <property type="evidence" value="ECO:0007669"/>
    <property type="project" value="UniProtKB-ARBA"/>
</dbReference>
<organism evidence="7 8">
    <name type="scientific">Methylobrevis albus</name>
    <dbReference type="NCBI Taxonomy" id="2793297"/>
    <lineage>
        <taxon>Bacteria</taxon>
        <taxon>Pseudomonadati</taxon>
        <taxon>Pseudomonadota</taxon>
        <taxon>Alphaproteobacteria</taxon>
        <taxon>Hyphomicrobiales</taxon>
        <taxon>Pleomorphomonadaceae</taxon>
        <taxon>Methylobrevis</taxon>
    </lineage>
</organism>
<accession>A0A931I4V1</accession>
<reference evidence="7" key="1">
    <citation type="submission" date="2020-12" db="EMBL/GenBank/DDBJ databases">
        <title>Methylobrevis albus sp. nov., isolated from fresh water lack sediment.</title>
        <authorList>
            <person name="Zou Q."/>
        </authorList>
    </citation>
    <scope>NUCLEOTIDE SEQUENCE</scope>
    <source>
        <strain evidence="7">L22</strain>
    </source>
</reference>
<dbReference type="PANTHER" id="PTHR10057:SF0">
    <property type="entry name" value="TRANSLOCATOR PROTEIN"/>
    <property type="match status" value="1"/>
</dbReference>
<dbReference type="Pfam" id="PF03073">
    <property type="entry name" value="TspO_MBR"/>
    <property type="match status" value="1"/>
</dbReference>
<keyword evidence="5 6" id="KW-0472">Membrane</keyword>
<dbReference type="InterPro" id="IPR004307">
    <property type="entry name" value="TspO_MBR"/>
</dbReference>
<dbReference type="InterPro" id="IPR038330">
    <property type="entry name" value="TspO/MBR-related_sf"/>
</dbReference>
<evidence type="ECO:0000256" key="6">
    <source>
        <dbReference type="SAM" id="Phobius"/>
    </source>
</evidence>
<name>A0A931I4V1_9HYPH</name>
<dbReference type="FunFam" id="1.20.1260.100:FF:000001">
    <property type="entry name" value="translocator protein 2"/>
    <property type="match status" value="1"/>
</dbReference>
<evidence type="ECO:0000256" key="2">
    <source>
        <dbReference type="ARBA" id="ARBA00007524"/>
    </source>
</evidence>
<evidence type="ECO:0000256" key="5">
    <source>
        <dbReference type="ARBA" id="ARBA00023136"/>
    </source>
</evidence>
<proteinExistence type="inferred from homology"/>
<feature type="transmembrane region" description="Helical" evidence="6">
    <location>
        <begin position="109"/>
        <end position="130"/>
    </location>
</feature>
<dbReference type="PIRSF" id="PIRSF005859">
    <property type="entry name" value="PBR"/>
    <property type="match status" value="1"/>
</dbReference>
<evidence type="ECO:0000256" key="3">
    <source>
        <dbReference type="ARBA" id="ARBA00022692"/>
    </source>
</evidence>
<feature type="transmembrane region" description="Helical" evidence="6">
    <location>
        <begin position="83"/>
        <end position="103"/>
    </location>
</feature>
<gene>
    <name evidence="7" type="ORF">I5731_17285</name>
</gene>
<comment type="subcellular location">
    <subcellularLocation>
        <location evidence="1">Membrane</location>
        <topology evidence="1">Multi-pass membrane protein</topology>
    </subcellularLocation>
</comment>
<comment type="similarity">
    <text evidence="2">Belongs to the TspO/BZRP family.</text>
</comment>
<keyword evidence="8" id="KW-1185">Reference proteome</keyword>
<feature type="transmembrane region" description="Helical" evidence="6">
    <location>
        <begin position="137"/>
        <end position="159"/>
    </location>
</feature>
<dbReference type="EMBL" id="JADZLT010000055">
    <property type="protein sequence ID" value="MBH0239579.1"/>
    <property type="molecule type" value="Genomic_DNA"/>
</dbReference>
<evidence type="ECO:0000313" key="7">
    <source>
        <dbReference type="EMBL" id="MBH0239579.1"/>
    </source>
</evidence>
<feature type="transmembrane region" description="Helical" evidence="6">
    <location>
        <begin position="52"/>
        <end position="71"/>
    </location>
</feature>
<sequence length="161" mass="17165">MMSEANRSLVALGIALAICYAAAAIGGLVTAPAIPGWYETLRKPPFNPPNGVFGPVWTVLYTMMALAVWLVWKAPAPAPQRRLAFLAFAVQLVLNVAWSVVFFGLQSPWGGVLVIIALIAAVVGTMFAFAPISRNAALLLAPYLAWIAFASVLNLWIAALN</sequence>
<keyword evidence="4 6" id="KW-1133">Transmembrane helix</keyword>
<dbReference type="PANTHER" id="PTHR10057">
    <property type="entry name" value="PERIPHERAL-TYPE BENZODIAZEPINE RECEPTOR"/>
    <property type="match status" value="1"/>
</dbReference>
<dbReference type="CDD" id="cd15904">
    <property type="entry name" value="TSPO_MBR"/>
    <property type="match status" value="1"/>
</dbReference>
<evidence type="ECO:0000313" key="8">
    <source>
        <dbReference type="Proteomes" id="UP000631694"/>
    </source>
</evidence>
<dbReference type="Proteomes" id="UP000631694">
    <property type="component" value="Unassembled WGS sequence"/>
</dbReference>